<keyword evidence="1" id="KW-0812">Transmembrane</keyword>
<dbReference type="AlphaFoldDB" id="A0A3N6PTE4"/>
<evidence type="ECO:0000256" key="1">
    <source>
        <dbReference type="SAM" id="Phobius"/>
    </source>
</evidence>
<keyword evidence="1" id="KW-1133">Transmembrane helix</keyword>
<proteinExistence type="predicted"/>
<protein>
    <submittedName>
        <fullName evidence="2">Fimbrial assembly protein</fullName>
    </submittedName>
</protein>
<organism evidence="2 3">
    <name type="scientific">Paraburkholderia dinghuensis</name>
    <dbReference type="NCBI Taxonomy" id="2305225"/>
    <lineage>
        <taxon>Bacteria</taxon>
        <taxon>Pseudomonadati</taxon>
        <taxon>Pseudomonadota</taxon>
        <taxon>Betaproteobacteria</taxon>
        <taxon>Burkholderiales</taxon>
        <taxon>Burkholderiaceae</taxon>
        <taxon>Paraburkholderia</taxon>
    </lineage>
</organism>
<comment type="caution">
    <text evidence="2">The sequence shown here is derived from an EMBL/GenBank/DDBJ whole genome shotgun (WGS) entry which is preliminary data.</text>
</comment>
<accession>A0A3N6PTE4</accession>
<dbReference type="RefSeq" id="WP_124153015.1">
    <property type="nucleotide sequence ID" value="NZ_RQIS01000017.1"/>
</dbReference>
<evidence type="ECO:0000313" key="2">
    <source>
        <dbReference type="EMBL" id="RQH02916.1"/>
    </source>
</evidence>
<dbReference type="OrthoDB" id="9109933at2"/>
<dbReference type="EMBL" id="RQIS01000017">
    <property type="protein sequence ID" value="RQH02916.1"/>
    <property type="molecule type" value="Genomic_DNA"/>
</dbReference>
<feature type="transmembrane region" description="Helical" evidence="1">
    <location>
        <begin position="40"/>
        <end position="63"/>
    </location>
</feature>
<evidence type="ECO:0000313" key="3">
    <source>
        <dbReference type="Proteomes" id="UP000272778"/>
    </source>
</evidence>
<dbReference type="Proteomes" id="UP000272778">
    <property type="component" value="Unassembled WGS sequence"/>
</dbReference>
<reference evidence="2 3" key="1">
    <citation type="submission" date="2018-11" db="EMBL/GenBank/DDBJ databases">
        <title>Paraburkholderia sp. DHOA04, isolated from soil.</title>
        <authorList>
            <person name="Gao Z.-H."/>
            <person name="Qiu L.-H."/>
            <person name="Fu J.-C."/>
        </authorList>
    </citation>
    <scope>NUCLEOTIDE SEQUENCE [LARGE SCALE GENOMIC DNA]</scope>
    <source>
        <strain evidence="2 3">DHOA04</strain>
    </source>
</reference>
<name>A0A3N6PTE4_9BURK</name>
<keyword evidence="3" id="KW-1185">Reference proteome</keyword>
<keyword evidence="1" id="KW-0472">Membrane</keyword>
<sequence>MRLDTTAPAMKRDRRPHKVDGFNLLPWRPREMQRQRRRRVVEWGAAALVGCACATPLAGWQAWERGRFDARRLAVEASAAQLRVPFAEAQRLIGAVTAQRSAVQLAQQRGKPLTRTLALLDRLASAGTPGVALQQIVQHGYETELQAAVANETATAEWLGRLRAVPDVETVSVRELKRAVRGGNSKERASISEPIRLIARLVWQATPVPATSAKGGPREEVRNPE</sequence>
<gene>
    <name evidence="2" type="ORF">D1Y85_21075</name>
</gene>